<comment type="caution">
    <text evidence="3">The sequence shown here is derived from an EMBL/GenBank/DDBJ whole genome shotgun (WGS) entry which is preliminary data.</text>
</comment>
<dbReference type="EMBL" id="CACVBS010000039">
    <property type="protein sequence ID" value="CAA7263357.1"/>
    <property type="molecule type" value="Genomic_DNA"/>
</dbReference>
<evidence type="ECO:0000256" key="2">
    <source>
        <dbReference type="SAM" id="SignalP"/>
    </source>
</evidence>
<dbReference type="AlphaFoldDB" id="A0A8S0XQV2"/>
<feature type="region of interest" description="Disordered" evidence="1">
    <location>
        <begin position="29"/>
        <end position="51"/>
    </location>
</feature>
<keyword evidence="2" id="KW-0732">Signal</keyword>
<gene>
    <name evidence="3" type="ORF">AAE3_LOCUS5567</name>
</gene>
<protein>
    <submittedName>
        <fullName evidence="3">Uncharacterized protein</fullName>
    </submittedName>
</protein>
<feature type="signal peptide" evidence="2">
    <location>
        <begin position="1"/>
        <end position="22"/>
    </location>
</feature>
<keyword evidence="4" id="KW-1185">Reference proteome</keyword>
<organism evidence="3 4">
    <name type="scientific">Cyclocybe aegerita</name>
    <name type="common">Black poplar mushroom</name>
    <name type="synonym">Agrocybe aegerita</name>
    <dbReference type="NCBI Taxonomy" id="1973307"/>
    <lineage>
        <taxon>Eukaryota</taxon>
        <taxon>Fungi</taxon>
        <taxon>Dikarya</taxon>
        <taxon>Basidiomycota</taxon>
        <taxon>Agaricomycotina</taxon>
        <taxon>Agaricomycetes</taxon>
        <taxon>Agaricomycetidae</taxon>
        <taxon>Agaricales</taxon>
        <taxon>Agaricineae</taxon>
        <taxon>Bolbitiaceae</taxon>
        <taxon>Cyclocybe</taxon>
    </lineage>
</organism>
<feature type="region of interest" description="Disordered" evidence="1">
    <location>
        <begin position="121"/>
        <end position="144"/>
    </location>
</feature>
<evidence type="ECO:0000256" key="1">
    <source>
        <dbReference type="SAM" id="MobiDB-lite"/>
    </source>
</evidence>
<accession>A0A8S0XQV2</accession>
<reference evidence="3 4" key="1">
    <citation type="submission" date="2020-01" db="EMBL/GenBank/DDBJ databases">
        <authorList>
            <person name="Gupta K D."/>
        </authorList>
    </citation>
    <scope>NUCLEOTIDE SEQUENCE [LARGE SCALE GENOMIC DNA]</scope>
</reference>
<dbReference type="Proteomes" id="UP000467700">
    <property type="component" value="Unassembled WGS sequence"/>
</dbReference>
<name>A0A8S0XQV2_CYCAE</name>
<feature type="chain" id="PRO_5035712218" evidence="2">
    <location>
        <begin position="23"/>
        <end position="164"/>
    </location>
</feature>
<evidence type="ECO:0000313" key="4">
    <source>
        <dbReference type="Proteomes" id="UP000467700"/>
    </source>
</evidence>
<proteinExistence type="predicted"/>
<dbReference type="OrthoDB" id="2990674at2759"/>
<sequence>MFTKTQFIAATVVLASTLSANAAPALGQEHSLERRTHGNGGWITPAPGKGRAGKIRQAHEIAAVENHKASEPHHHAVAHGNKAHVHDTFHSTHGGPDHATVKYSNAHGHHVSTLHIAKDGTRLQGDAHPPSHHSGTHAPPNSPRELNEYIELLQRALDFYDDLD</sequence>
<evidence type="ECO:0000313" key="3">
    <source>
        <dbReference type="EMBL" id="CAA7263357.1"/>
    </source>
</evidence>